<dbReference type="GO" id="GO:0016779">
    <property type="term" value="F:nucleotidyltransferase activity"/>
    <property type="evidence" value="ECO:0007669"/>
    <property type="project" value="UniProtKB-ARBA"/>
</dbReference>
<dbReference type="CDD" id="cd04182">
    <property type="entry name" value="GT_2_like_f"/>
    <property type="match status" value="1"/>
</dbReference>
<dbReference type="KEGG" id="toy:FO059_09875"/>
<dbReference type="SUPFAM" id="SSF53448">
    <property type="entry name" value="Nucleotide-diphospho-sugar transferases"/>
    <property type="match status" value="1"/>
</dbReference>
<evidence type="ECO:0000313" key="4">
    <source>
        <dbReference type="Proteomes" id="UP000317344"/>
    </source>
</evidence>
<dbReference type="OrthoDB" id="4427994at2"/>
<evidence type="ECO:0000259" key="2">
    <source>
        <dbReference type="Pfam" id="PF12804"/>
    </source>
</evidence>
<accession>A0A516X3D4</accession>
<feature type="domain" description="MobA-like NTP transferase" evidence="2">
    <location>
        <begin position="6"/>
        <end position="169"/>
    </location>
</feature>
<protein>
    <submittedName>
        <fullName evidence="3">Nucleotidyltransferase family protein</fullName>
    </submittedName>
</protein>
<gene>
    <name evidence="3" type="ORF">FO059_09875</name>
</gene>
<dbReference type="PANTHER" id="PTHR43777">
    <property type="entry name" value="MOLYBDENUM COFACTOR CYTIDYLYLTRANSFERASE"/>
    <property type="match status" value="1"/>
</dbReference>
<evidence type="ECO:0000256" key="1">
    <source>
        <dbReference type="SAM" id="MobiDB-lite"/>
    </source>
</evidence>
<sequence length="199" mass="20321">MMRAAGVLLAAGRGDRFGGPKALARLDGEPLVARAVRALTQGGCAPVFVVLGAGAGQAAALMPPGVQAVIADDWESGVSASLRAGLRAVPAGADAPQAALIHLVDLPDVGSDVVTRMLDTTTREPRGVLARATYAGRPGHPVLVGRRHWAALLAAVHGDRGAGPWLSSRTDVQPVACDDLATGDDADTPDALRRHGRVT</sequence>
<reference evidence="3 4" key="1">
    <citation type="submission" date="2019-07" db="EMBL/GenBank/DDBJ databases">
        <title>Tomitella cavernea sp. nov., an actinomycete isolated from soil.</title>
        <authorList>
            <person name="Cheng J."/>
        </authorList>
    </citation>
    <scope>NUCLEOTIDE SEQUENCE [LARGE SCALE GENOMIC DNA]</scope>
    <source>
        <strain evidence="3 4">HY188</strain>
    </source>
</reference>
<dbReference type="Gene3D" id="3.90.550.10">
    <property type="entry name" value="Spore Coat Polysaccharide Biosynthesis Protein SpsA, Chain A"/>
    <property type="match status" value="1"/>
</dbReference>
<dbReference type="Proteomes" id="UP000317344">
    <property type="component" value="Chromosome"/>
</dbReference>
<organism evidence="3 4">
    <name type="scientific">Tomitella fengzijianii</name>
    <dbReference type="NCBI Taxonomy" id="2597660"/>
    <lineage>
        <taxon>Bacteria</taxon>
        <taxon>Bacillati</taxon>
        <taxon>Actinomycetota</taxon>
        <taxon>Actinomycetes</taxon>
        <taxon>Mycobacteriales</taxon>
        <taxon>Tomitella</taxon>
    </lineage>
</organism>
<dbReference type="InterPro" id="IPR029044">
    <property type="entry name" value="Nucleotide-diphossugar_trans"/>
</dbReference>
<keyword evidence="3" id="KW-0808">Transferase</keyword>
<proteinExistence type="predicted"/>
<dbReference type="Pfam" id="PF12804">
    <property type="entry name" value="NTP_transf_3"/>
    <property type="match status" value="1"/>
</dbReference>
<dbReference type="EMBL" id="CP041765">
    <property type="protein sequence ID" value="QDQ97575.1"/>
    <property type="molecule type" value="Genomic_DNA"/>
</dbReference>
<evidence type="ECO:0000313" key="3">
    <source>
        <dbReference type="EMBL" id="QDQ97575.1"/>
    </source>
</evidence>
<reference evidence="3 4" key="2">
    <citation type="submission" date="2019-07" db="EMBL/GenBank/DDBJ databases">
        <authorList>
            <person name="Huang Y."/>
        </authorList>
    </citation>
    <scope>NUCLEOTIDE SEQUENCE [LARGE SCALE GENOMIC DNA]</scope>
    <source>
        <strain evidence="3 4">HY188</strain>
    </source>
</reference>
<feature type="region of interest" description="Disordered" evidence="1">
    <location>
        <begin position="178"/>
        <end position="199"/>
    </location>
</feature>
<dbReference type="InterPro" id="IPR025877">
    <property type="entry name" value="MobA-like_NTP_Trfase"/>
</dbReference>
<dbReference type="AlphaFoldDB" id="A0A516X3D4"/>
<dbReference type="PANTHER" id="PTHR43777:SF1">
    <property type="entry name" value="MOLYBDENUM COFACTOR CYTIDYLYLTRANSFERASE"/>
    <property type="match status" value="1"/>
</dbReference>
<name>A0A516X3D4_9ACTN</name>
<keyword evidence="4" id="KW-1185">Reference proteome</keyword>